<comment type="caution">
    <text evidence="1">The sequence shown here is derived from an EMBL/GenBank/DDBJ whole genome shotgun (WGS) entry which is preliminary data.</text>
</comment>
<dbReference type="RefSeq" id="WP_010737748.1">
    <property type="nucleotide sequence ID" value="NZ_CABEEP010000001.1"/>
</dbReference>
<proteinExistence type="predicted"/>
<dbReference type="AlphaFoldDB" id="A0A7Z9AUJ8"/>
<dbReference type="EMBL" id="CABEEP010000001">
    <property type="protein sequence ID" value="VTQ65100.1"/>
    <property type="molecule type" value="Genomic_DNA"/>
</dbReference>
<evidence type="ECO:0000313" key="2">
    <source>
        <dbReference type="Proteomes" id="UP000352698"/>
    </source>
</evidence>
<protein>
    <submittedName>
        <fullName evidence="1">Uncharacterized protein</fullName>
    </submittedName>
</protein>
<reference evidence="1 2" key="1">
    <citation type="submission" date="2019-05" db="EMBL/GenBank/DDBJ databases">
        <authorList>
            <consortium name="Pathogen Informatics"/>
        </authorList>
    </citation>
    <scope>NUCLEOTIDE SEQUENCE [LARGE SCALE GENOMIC DNA]</scope>
    <source>
        <strain evidence="1 2">NCTC12204</strain>
    </source>
</reference>
<dbReference type="Proteomes" id="UP000352698">
    <property type="component" value="Unassembled WGS sequence"/>
</dbReference>
<sequence>MTKILKVKQIEAMKFYTDIYREASSFRTMWVIKPFYLFLYIISAGPIVLFTVVILGSVFLYLTGNHNAYNNIENIFYQFIVATIFILYCCYKIYRTKHGRPKKYHNYLYKRKAERMLDERSINQLILMWNT</sequence>
<gene>
    <name evidence="1" type="ORF">NCTC12204_01651</name>
</gene>
<name>A0A7Z9AUJ8_ENTHR</name>
<evidence type="ECO:0000313" key="1">
    <source>
        <dbReference type="EMBL" id="VTQ65100.1"/>
    </source>
</evidence>
<accession>A0A7Z9AUJ8</accession>
<organism evidence="1 2">
    <name type="scientific">Enterococcus hirae</name>
    <dbReference type="NCBI Taxonomy" id="1354"/>
    <lineage>
        <taxon>Bacteria</taxon>
        <taxon>Bacillati</taxon>
        <taxon>Bacillota</taxon>
        <taxon>Bacilli</taxon>
        <taxon>Lactobacillales</taxon>
        <taxon>Enterococcaceae</taxon>
        <taxon>Enterococcus</taxon>
    </lineage>
</organism>